<accession>A0A200I4I1</accession>
<dbReference type="Proteomes" id="UP000196503">
    <property type="component" value="Unassembled WGS sequence"/>
</dbReference>
<gene>
    <name evidence="1" type="ORF">A5869_000919</name>
</gene>
<dbReference type="AlphaFoldDB" id="A0A200I4I1"/>
<evidence type="ECO:0000313" key="1">
    <source>
        <dbReference type="EMBL" id="OUZ19270.1"/>
    </source>
</evidence>
<name>A0A200I4I1_9ENTE</name>
<protein>
    <submittedName>
        <fullName evidence="1">Uncharacterized protein</fullName>
    </submittedName>
</protein>
<organism evidence="1 2">
    <name type="scientific">Enterococcus cecorum</name>
    <dbReference type="NCBI Taxonomy" id="44008"/>
    <lineage>
        <taxon>Bacteria</taxon>
        <taxon>Bacillati</taxon>
        <taxon>Bacillota</taxon>
        <taxon>Bacilli</taxon>
        <taxon>Lactobacillales</taxon>
        <taxon>Enterococcaceae</taxon>
        <taxon>Enterococcus</taxon>
    </lineage>
</organism>
<reference evidence="1 2" key="1">
    <citation type="submission" date="2017-05" db="EMBL/GenBank/DDBJ databases">
        <title>The Genome Sequence of Enterococcus faecium 2D5_DIV0622.</title>
        <authorList>
            <consortium name="The Broad Institute Genomics Platform"/>
            <consortium name="The Broad Institute Genomic Center for Infectious Diseases"/>
            <person name="Earl A."/>
            <person name="Manson A."/>
            <person name="Schwartman J."/>
            <person name="Gilmore M."/>
            <person name="Abouelleil A."/>
            <person name="Cao P."/>
            <person name="Chapman S."/>
            <person name="Cusick C."/>
            <person name="Shea T."/>
            <person name="Young S."/>
            <person name="Neafsey D."/>
            <person name="Nusbaum C."/>
            <person name="Birren B."/>
        </authorList>
    </citation>
    <scope>NUCLEOTIDE SEQUENCE [LARGE SCALE GENOMIC DNA]</scope>
    <source>
        <strain evidence="1 2">2D5_DIV0622</strain>
    </source>
</reference>
<dbReference type="EMBL" id="NIBL01000001">
    <property type="protein sequence ID" value="OUZ19270.1"/>
    <property type="molecule type" value="Genomic_DNA"/>
</dbReference>
<proteinExistence type="predicted"/>
<comment type="caution">
    <text evidence="1">The sequence shown here is derived from an EMBL/GenBank/DDBJ whole genome shotgun (WGS) entry which is preliminary data.</text>
</comment>
<sequence>MGSSACHIAVSQIQKRNELDVELFISEDTDLFHSLFEQRVLFDVFILWDTRDKKM</sequence>
<evidence type="ECO:0000313" key="2">
    <source>
        <dbReference type="Proteomes" id="UP000196503"/>
    </source>
</evidence>